<dbReference type="EMBL" id="LSTO01000001">
    <property type="protein sequence ID" value="OWW21551.1"/>
    <property type="molecule type" value="Genomic_DNA"/>
</dbReference>
<organism evidence="1 2">
    <name type="scientific">Noviherbaspirillum denitrificans</name>
    <dbReference type="NCBI Taxonomy" id="1968433"/>
    <lineage>
        <taxon>Bacteria</taxon>
        <taxon>Pseudomonadati</taxon>
        <taxon>Pseudomonadota</taxon>
        <taxon>Betaproteobacteria</taxon>
        <taxon>Burkholderiales</taxon>
        <taxon>Oxalobacteraceae</taxon>
        <taxon>Noviherbaspirillum</taxon>
    </lineage>
</organism>
<protein>
    <submittedName>
        <fullName evidence="1">Uncharacterized protein</fullName>
    </submittedName>
</protein>
<evidence type="ECO:0000313" key="2">
    <source>
        <dbReference type="Proteomes" id="UP000197535"/>
    </source>
</evidence>
<sequence>MIAVTRQQIRDLKRAVSHESNKNAMLALLERSVRFGHKRLALIRCIQAERLGIPLSREILNYCQDVADSLPVDALQKVVRQATLIGTVH</sequence>
<accession>A0A254TFX6</accession>
<dbReference type="Proteomes" id="UP000197535">
    <property type="component" value="Unassembled WGS sequence"/>
</dbReference>
<gene>
    <name evidence="1" type="ORF">AYR66_20720</name>
</gene>
<name>A0A254TFX6_9BURK</name>
<comment type="caution">
    <text evidence="1">The sequence shown here is derived from an EMBL/GenBank/DDBJ whole genome shotgun (WGS) entry which is preliminary data.</text>
</comment>
<evidence type="ECO:0000313" key="1">
    <source>
        <dbReference type="EMBL" id="OWW21551.1"/>
    </source>
</evidence>
<reference evidence="1 2" key="1">
    <citation type="submission" date="2016-02" db="EMBL/GenBank/DDBJ databases">
        <authorList>
            <person name="Wen L."/>
            <person name="He K."/>
            <person name="Yang H."/>
        </authorList>
    </citation>
    <scope>NUCLEOTIDE SEQUENCE [LARGE SCALE GENOMIC DNA]</scope>
    <source>
        <strain evidence="1 2">TSA40</strain>
    </source>
</reference>
<keyword evidence="2" id="KW-1185">Reference proteome</keyword>
<dbReference type="AlphaFoldDB" id="A0A254TFX6"/>
<proteinExistence type="predicted"/>